<comment type="caution">
    <text evidence="2">The sequence shown here is derived from an EMBL/GenBank/DDBJ whole genome shotgun (WGS) entry which is preliminary data.</text>
</comment>
<sequence>MACFVCHNLYYDKINLYRIQRARIVEKQVILPDGSVINYGEGPKYGRQPLLLIHGQQVDWKDYAKVFGELSKSYHVYVIDCYGHGGSSKNPAKYTALENSQDLVWVIKNIIKKPVLISGHSSGGLLATVIAALAPESVRGLLIEDAPFFSTEPNRATSTFAWLGFKDMYDFFKNGEKNYTAYFLEHTYLRSIFGQENFNKIVKNPALKYMKSHPGQIPRIWYYPPGLQINLIYDLTANLQDGTGSYDLRFGTTFYDFSWFKGFHQEEILKKVQCPSILLHVAPPSNQKGYYDKEGILLSAMDGEDAKRVDRLLPNNHLIDNIQSGHDIHAEKAAIFIQAVDDLQKRSRAAYGLRME</sequence>
<evidence type="ECO:0000313" key="3">
    <source>
        <dbReference type="Proteomes" id="UP000077885"/>
    </source>
</evidence>
<dbReference type="Proteomes" id="UP000077885">
    <property type="component" value="Unassembled WGS sequence"/>
</dbReference>
<keyword evidence="3" id="KW-1185">Reference proteome</keyword>
<name>A0A1A9S335_9NEIS</name>
<dbReference type="Pfam" id="PF00561">
    <property type="entry name" value="Abhydrolase_1"/>
    <property type="match status" value="1"/>
</dbReference>
<accession>A0A1A9S335</accession>
<gene>
    <name evidence="2" type="ORF">A7P95_00895</name>
</gene>
<feature type="domain" description="AB hydrolase-1" evidence="1">
    <location>
        <begin position="49"/>
        <end position="214"/>
    </location>
</feature>
<dbReference type="STRING" id="1795827.A7P95_00895"/>
<dbReference type="AlphaFoldDB" id="A0A1A9S335"/>
<proteinExistence type="predicted"/>
<dbReference type="SUPFAM" id="SSF53474">
    <property type="entry name" value="alpha/beta-Hydrolases"/>
    <property type="match status" value="1"/>
</dbReference>
<dbReference type="InterPro" id="IPR029058">
    <property type="entry name" value="AB_hydrolase_fold"/>
</dbReference>
<evidence type="ECO:0000313" key="2">
    <source>
        <dbReference type="EMBL" id="OAM31292.1"/>
    </source>
</evidence>
<dbReference type="Gene3D" id="3.40.50.1820">
    <property type="entry name" value="alpha/beta hydrolase"/>
    <property type="match status" value="1"/>
</dbReference>
<dbReference type="EMBL" id="LXSL01000011">
    <property type="protein sequence ID" value="OAM31292.1"/>
    <property type="molecule type" value="Genomic_DNA"/>
</dbReference>
<dbReference type="PANTHER" id="PTHR43798:SF33">
    <property type="entry name" value="HYDROLASE, PUTATIVE (AFU_ORTHOLOGUE AFUA_2G14860)-RELATED"/>
    <property type="match status" value="1"/>
</dbReference>
<dbReference type="InterPro" id="IPR000073">
    <property type="entry name" value="AB_hydrolase_1"/>
</dbReference>
<keyword evidence="2" id="KW-0378">Hydrolase</keyword>
<protein>
    <submittedName>
        <fullName evidence="2">Alpha/beta hydrolase</fullName>
    </submittedName>
</protein>
<dbReference type="InterPro" id="IPR050266">
    <property type="entry name" value="AB_hydrolase_sf"/>
</dbReference>
<reference evidence="3" key="1">
    <citation type="submission" date="2016-05" db="EMBL/GenBank/DDBJ databases">
        <title>Draft genome of Corynebacterium afermentans subsp. afermentans LCDC 88199T.</title>
        <authorList>
            <person name="Bernier A.-M."/>
            <person name="Bernard K."/>
        </authorList>
    </citation>
    <scope>NUCLEOTIDE SEQUENCE [LARGE SCALE GENOMIC DNA]</scope>
    <source>
        <strain evidence="3">NML02-A-017</strain>
    </source>
</reference>
<evidence type="ECO:0000259" key="1">
    <source>
        <dbReference type="Pfam" id="PF00561"/>
    </source>
</evidence>
<dbReference type="GO" id="GO:0016787">
    <property type="term" value="F:hydrolase activity"/>
    <property type="evidence" value="ECO:0007669"/>
    <property type="project" value="UniProtKB-KW"/>
</dbReference>
<dbReference type="PANTHER" id="PTHR43798">
    <property type="entry name" value="MONOACYLGLYCEROL LIPASE"/>
    <property type="match status" value="1"/>
</dbReference>
<dbReference type="GO" id="GO:0016020">
    <property type="term" value="C:membrane"/>
    <property type="evidence" value="ECO:0007669"/>
    <property type="project" value="TreeGrafter"/>
</dbReference>
<organism evidence="2 3">
    <name type="scientific">Eikenella longinqua</name>
    <dbReference type="NCBI Taxonomy" id="1795827"/>
    <lineage>
        <taxon>Bacteria</taxon>
        <taxon>Pseudomonadati</taxon>
        <taxon>Pseudomonadota</taxon>
        <taxon>Betaproteobacteria</taxon>
        <taxon>Neisseriales</taxon>
        <taxon>Neisseriaceae</taxon>
        <taxon>Eikenella</taxon>
    </lineage>
</organism>